<name>A0A1H7FGH7_9FIRM</name>
<dbReference type="RefSeq" id="WP_083380584.1">
    <property type="nucleotide sequence ID" value="NZ_FNZX01000003.1"/>
</dbReference>
<evidence type="ECO:0000313" key="2">
    <source>
        <dbReference type="Proteomes" id="UP000182321"/>
    </source>
</evidence>
<proteinExistence type="predicted"/>
<protein>
    <submittedName>
        <fullName evidence="1">Accessory secretory protein Asp2</fullName>
    </submittedName>
</protein>
<dbReference type="AlphaFoldDB" id="A0A1H7FGH7"/>
<dbReference type="SUPFAM" id="SSF53474">
    <property type="entry name" value="alpha/beta-Hydrolases"/>
    <property type="match status" value="1"/>
</dbReference>
<evidence type="ECO:0000313" key="1">
    <source>
        <dbReference type="EMBL" id="SEK23230.1"/>
    </source>
</evidence>
<accession>A0A1H7FGH7</accession>
<gene>
    <name evidence="1" type="ORF">SAMN02910377_00403</name>
</gene>
<dbReference type="EMBL" id="FNZX01000003">
    <property type="protein sequence ID" value="SEK23230.1"/>
    <property type="molecule type" value="Genomic_DNA"/>
</dbReference>
<dbReference type="Pfam" id="PF16929">
    <property type="entry name" value="Asp2"/>
    <property type="match status" value="1"/>
</dbReference>
<organism evidence="1 2">
    <name type="scientific">Pseudobutyrivibrio ruminis</name>
    <dbReference type="NCBI Taxonomy" id="46206"/>
    <lineage>
        <taxon>Bacteria</taxon>
        <taxon>Bacillati</taxon>
        <taxon>Bacillota</taxon>
        <taxon>Clostridia</taxon>
        <taxon>Lachnospirales</taxon>
        <taxon>Lachnospiraceae</taxon>
        <taxon>Pseudobutyrivibrio</taxon>
    </lineage>
</organism>
<dbReference type="InterPro" id="IPR029058">
    <property type="entry name" value="AB_hydrolase_fold"/>
</dbReference>
<dbReference type="Proteomes" id="UP000182321">
    <property type="component" value="Unassembled WGS sequence"/>
</dbReference>
<dbReference type="NCBIfam" id="TIGR03712">
    <property type="entry name" value="acc_sec_asp2"/>
    <property type="match status" value="1"/>
</dbReference>
<dbReference type="GO" id="GO:0015031">
    <property type="term" value="P:protein transport"/>
    <property type="evidence" value="ECO:0007669"/>
    <property type="project" value="InterPro"/>
</dbReference>
<sequence length="497" mass="56912">MDKIRILQIGTESWATKYKYPENVKIIFANEKIEKKKDIYEIVVVERNLDDEEAEIVRQMSMSYCVFIVGDFKLNRPTTRLFNRRMASNLAVEDIQDFLTNETKKYFPHPYGEKFKPENVGVAQGFKGSIRWNGQYAVELEGDYGNQFTQVAFWKNNIPIVKDQGLEFWLEYEKDDTVEISLSITQFVPGSLSDVRDSWTFSEEDLKEPVLIEGRNGDGQLFVSLRAAGQGKLNIIALHDRVSRWDLGAFLVGGKRYVTSEREEIFSYFDPGDFKPPLAVYFSGYKTQEGFEGYYMMRKMGCPFLLIAEQRFEGGGFYMGSPEFEVLMVKIIDEHLNKLGFYPDQLILSGISMGTIGSLYYGCNMRPHALILGKPLASLGDIAANETLKRPKGFPTSLDILKRYGGGTDKEAIERLNERLWNKIRNTDFGHTKFIVSYMIEDDYDSTAYNKLITELNSAGVQVYGKGLHGRHNDNTAGIGAWFKGQYERVLKEDFDR</sequence>
<keyword evidence="2" id="KW-1185">Reference proteome</keyword>
<reference evidence="2" key="1">
    <citation type="submission" date="2016-10" db="EMBL/GenBank/DDBJ databases">
        <authorList>
            <person name="Varghese N."/>
        </authorList>
    </citation>
    <scope>NUCLEOTIDE SEQUENCE [LARGE SCALE GENOMIC DNA]</scope>
    <source>
        <strain evidence="2">ACV-9</strain>
    </source>
</reference>
<dbReference type="InterPro" id="IPR022267">
    <property type="entry name" value="Asp2"/>
</dbReference>